<reference evidence="2" key="1">
    <citation type="journal article" date="2009" name="PLoS Genet.">
        <title>Sequencing, mapping, and analysis of 27,455 maize full-length cDNAs.</title>
        <authorList>
            <person name="Soderlund C."/>
            <person name="Descour A."/>
            <person name="Kudrna D."/>
            <person name="Bomhoff M."/>
            <person name="Boyd L."/>
            <person name="Currie J."/>
            <person name="Angelova A."/>
            <person name="Collura K."/>
            <person name="Wissotski M."/>
            <person name="Ashley E."/>
            <person name="Morrow D."/>
            <person name="Fernandes J."/>
            <person name="Walbot V."/>
            <person name="Yu Y."/>
        </authorList>
    </citation>
    <scope>NUCLEOTIDE SEQUENCE</scope>
    <source>
        <strain evidence="2">B73</strain>
    </source>
</reference>
<proteinExistence type="evidence at transcript level"/>
<accession>C0PCX8</accession>
<reference evidence="2" key="2">
    <citation type="submission" date="2012-06" db="EMBL/GenBank/DDBJ databases">
        <authorList>
            <person name="Yu Y."/>
            <person name="Currie J."/>
            <person name="Lomeli R."/>
            <person name="Angelova A."/>
            <person name="Collura K."/>
            <person name="Wissotski M."/>
            <person name="Campos D."/>
            <person name="Kudrna D."/>
            <person name="Golser W."/>
            <person name="Ashely E."/>
            <person name="Descour A."/>
            <person name="Fernandes J."/>
            <person name="Soderlund C."/>
            <person name="Walbot V."/>
        </authorList>
    </citation>
    <scope>NUCLEOTIDE SEQUENCE</scope>
    <source>
        <strain evidence="2">B73</strain>
    </source>
</reference>
<feature type="region of interest" description="Disordered" evidence="1">
    <location>
        <begin position="1"/>
        <end position="105"/>
    </location>
</feature>
<dbReference type="EMBL" id="BT066147">
    <property type="protein sequence ID" value="ACN32023.1"/>
    <property type="molecule type" value="mRNA"/>
</dbReference>
<organism evidence="2">
    <name type="scientific">Zea mays</name>
    <name type="common">Maize</name>
    <dbReference type="NCBI Taxonomy" id="4577"/>
    <lineage>
        <taxon>Eukaryota</taxon>
        <taxon>Viridiplantae</taxon>
        <taxon>Streptophyta</taxon>
        <taxon>Embryophyta</taxon>
        <taxon>Tracheophyta</taxon>
        <taxon>Spermatophyta</taxon>
        <taxon>Magnoliopsida</taxon>
        <taxon>Liliopsida</taxon>
        <taxon>Poales</taxon>
        <taxon>Poaceae</taxon>
        <taxon>PACMAD clade</taxon>
        <taxon>Panicoideae</taxon>
        <taxon>Andropogonodae</taxon>
        <taxon>Andropogoneae</taxon>
        <taxon>Tripsacinae</taxon>
        <taxon>Zea</taxon>
    </lineage>
</organism>
<feature type="compositionally biased region" description="Basic residues" evidence="1">
    <location>
        <begin position="73"/>
        <end position="94"/>
    </location>
</feature>
<feature type="compositionally biased region" description="Polar residues" evidence="1">
    <location>
        <begin position="1"/>
        <end position="12"/>
    </location>
</feature>
<dbReference type="AlphaFoldDB" id="C0PCX8"/>
<name>C0PCX8_MAIZE</name>
<evidence type="ECO:0000256" key="1">
    <source>
        <dbReference type="SAM" id="MobiDB-lite"/>
    </source>
</evidence>
<evidence type="ECO:0000313" key="2">
    <source>
        <dbReference type="EMBL" id="ACN32023.1"/>
    </source>
</evidence>
<protein>
    <submittedName>
        <fullName evidence="2">Uncharacterized protein</fullName>
    </submittedName>
</protein>
<sequence>MWASHRNQFKLQSSREEDLTQGGPYYQNSRSKGPRTRCLPKWRNQTPAPGLSRAVRRPGPWTARGLPLGDRRRDRRTRPSRRWWRGQGRGRGRSRWPPEPGRGRA</sequence>